<name>A0A061J039_TRYRA</name>
<comment type="similarity">
    <text evidence="2">Belongs to the FUN14 family.</text>
</comment>
<dbReference type="PROSITE" id="PS00018">
    <property type="entry name" value="EF_HAND_1"/>
    <property type="match status" value="1"/>
</dbReference>
<dbReference type="EMBL" id="AUPL01003980">
    <property type="protein sequence ID" value="ESL08319.1"/>
    <property type="molecule type" value="Genomic_DNA"/>
</dbReference>
<proteinExistence type="inferred from homology"/>
<keyword evidence="5 6" id="KW-0472">Membrane</keyword>
<evidence type="ECO:0000256" key="1">
    <source>
        <dbReference type="ARBA" id="ARBA00004370"/>
    </source>
</evidence>
<dbReference type="OrthoDB" id="163794at2759"/>
<dbReference type="Proteomes" id="UP000031737">
    <property type="component" value="Unassembled WGS sequence"/>
</dbReference>
<keyword evidence="4 6" id="KW-1133">Transmembrane helix</keyword>
<evidence type="ECO:0000256" key="4">
    <source>
        <dbReference type="ARBA" id="ARBA00022989"/>
    </source>
</evidence>
<dbReference type="PANTHER" id="PTHR21346:SF10">
    <property type="entry name" value="TRANSMEMBRANE PROTEIN"/>
    <property type="match status" value="1"/>
</dbReference>
<evidence type="ECO:0000313" key="8">
    <source>
        <dbReference type="Proteomes" id="UP000031737"/>
    </source>
</evidence>
<reference evidence="7 8" key="1">
    <citation type="submission" date="2013-07" db="EMBL/GenBank/DDBJ databases">
        <authorList>
            <person name="Stoco P.H."/>
            <person name="Wagner G."/>
            <person name="Gerber A."/>
            <person name="Zaha A."/>
            <person name="Thompson C."/>
            <person name="Bartholomeu D.C."/>
            <person name="Luckemeyer D.D."/>
            <person name="Bahia D."/>
            <person name="Loreto E."/>
            <person name="Prestes E.B."/>
            <person name="Lima F.M."/>
            <person name="Rodrigues-Luiz G."/>
            <person name="Vallejo G.A."/>
            <person name="Filho J.F."/>
            <person name="Monteiro K.M."/>
            <person name="Tyler K.M."/>
            <person name="de Almeida L.G."/>
            <person name="Ortiz M.F."/>
            <person name="Siervo M.A."/>
            <person name="de Moraes M.H."/>
            <person name="Cunha O.L."/>
            <person name="Mendonca-Neto R."/>
            <person name="Silva R."/>
            <person name="Teixeira S.M."/>
            <person name="Murta S.M."/>
            <person name="Sincero T.C."/>
            <person name="Mendes T.A."/>
            <person name="Urmenyi T.P."/>
            <person name="Silva V.G."/>
            <person name="da Rocha W.D."/>
            <person name="Andersson B."/>
            <person name="Romanha A.J."/>
            <person name="Steindel M."/>
            <person name="de Vasconcelos A.T."/>
            <person name="Grisard E.C."/>
        </authorList>
    </citation>
    <scope>NUCLEOTIDE SEQUENCE [LARGE SCALE GENOMIC DNA]</scope>
    <source>
        <strain evidence="7 8">SC58</strain>
    </source>
</reference>
<keyword evidence="3 6" id="KW-0812">Transmembrane</keyword>
<comment type="subcellular location">
    <subcellularLocation>
        <location evidence="1">Membrane</location>
    </subcellularLocation>
</comment>
<evidence type="ECO:0000256" key="6">
    <source>
        <dbReference type="SAM" id="Phobius"/>
    </source>
</evidence>
<dbReference type="GO" id="GO:0016020">
    <property type="term" value="C:membrane"/>
    <property type="evidence" value="ECO:0007669"/>
    <property type="project" value="UniProtKB-SubCell"/>
</dbReference>
<accession>A0A061J039</accession>
<gene>
    <name evidence="7" type="ORF">TRSC58_03980</name>
</gene>
<dbReference type="Pfam" id="PF04930">
    <property type="entry name" value="FUN14"/>
    <property type="match status" value="1"/>
</dbReference>
<protein>
    <recommendedName>
        <fullName evidence="9">EF-hand domain-containing protein</fullName>
    </recommendedName>
</protein>
<evidence type="ECO:0000313" key="7">
    <source>
        <dbReference type="EMBL" id="ESL08319.1"/>
    </source>
</evidence>
<dbReference type="InterPro" id="IPR007014">
    <property type="entry name" value="FUN14"/>
</dbReference>
<evidence type="ECO:0000256" key="2">
    <source>
        <dbReference type="ARBA" id="ARBA00009160"/>
    </source>
</evidence>
<dbReference type="AlphaFoldDB" id="A0A061J039"/>
<feature type="transmembrane region" description="Helical" evidence="6">
    <location>
        <begin position="58"/>
        <end position="77"/>
    </location>
</feature>
<evidence type="ECO:0000256" key="5">
    <source>
        <dbReference type="ARBA" id="ARBA00023136"/>
    </source>
</evidence>
<evidence type="ECO:0000256" key="3">
    <source>
        <dbReference type="ARBA" id="ARBA00022692"/>
    </source>
</evidence>
<comment type="caution">
    <text evidence="7">The sequence shown here is derived from an EMBL/GenBank/DDBJ whole genome shotgun (WGS) entry which is preliminary data.</text>
</comment>
<organism evidence="7 8">
    <name type="scientific">Trypanosoma rangeli SC58</name>
    <dbReference type="NCBI Taxonomy" id="429131"/>
    <lineage>
        <taxon>Eukaryota</taxon>
        <taxon>Discoba</taxon>
        <taxon>Euglenozoa</taxon>
        <taxon>Kinetoplastea</taxon>
        <taxon>Metakinetoplastina</taxon>
        <taxon>Trypanosomatida</taxon>
        <taxon>Trypanosomatidae</taxon>
        <taxon>Trypanosoma</taxon>
        <taxon>Herpetosoma</taxon>
    </lineage>
</organism>
<sequence length="139" mass="14788">MTNKTARKTQAAMPAEESAKKAIFKTMPALQQLSKGMSVCGMVGVAVGVAAKRLTQDALYGAGLAVFVLQSLSYLGYIQINWKKVESDLNQVMDANADGKVDGKDLKVYFDRLVKFASKGLGDVGAFAAGFITGARYLA</sequence>
<evidence type="ECO:0008006" key="9">
    <source>
        <dbReference type="Google" id="ProtNLM"/>
    </source>
</evidence>
<dbReference type="PANTHER" id="PTHR21346">
    <property type="entry name" value="FUN14 DOMAIN CONTAINING"/>
    <property type="match status" value="1"/>
</dbReference>
<dbReference type="VEuPathDB" id="TriTrypDB:TRSC58_03980"/>
<keyword evidence="8" id="KW-1185">Reference proteome</keyword>
<dbReference type="InterPro" id="IPR018247">
    <property type="entry name" value="EF_Hand_1_Ca_BS"/>
</dbReference>